<comment type="caution">
    <text evidence="3">The sequence shown here is derived from an EMBL/GenBank/DDBJ whole genome shotgun (WGS) entry which is preliminary data.</text>
</comment>
<dbReference type="PANTHER" id="PTHR11102">
    <property type="entry name" value="SEL-1-LIKE PROTEIN"/>
    <property type="match status" value="1"/>
</dbReference>
<dbReference type="InterPro" id="IPR006597">
    <property type="entry name" value="Sel1-like"/>
</dbReference>
<comment type="similarity">
    <text evidence="1">Belongs to the sel-1 family.</text>
</comment>
<evidence type="ECO:0000256" key="1">
    <source>
        <dbReference type="ARBA" id="ARBA00038101"/>
    </source>
</evidence>
<evidence type="ECO:0000313" key="4">
    <source>
        <dbReference type="Proteomes" id="UP001301350"/>
    </source>
</evidence>
<feature type="compositionally biased region" description="Low complexity" evidence="2">
    <location>
        <begin position="62"/>
        <end position="73"/>
    </location>
</feature>
<protein>
    <submittedName>
        <fullName evidence="3">Uncharacterized protein</fullName>
    </submittedName>
</protein>
<dbReference type="SMART" id="SM00671">
    <property type="entry name" value="SEL1"/>
    <property type="match status" value="7"/>
</dbReference>
<dbReference type="GO" id="GO:0005789">
    <property type="term" value="C:endoplasmic reticulum membrane"/>
    <property type="evidence" value="ECO:0007669"/>
    <property type="project" value="TreeGrafter"/>
</dbReference>
<organism evidence="3 4">
    <name type="scientific">Cyanidium caldarium</name>
    <name type="common">Red alga</name>
    <dbReference type="NCBI Taxonomy" id="2771"/>
    <lineage>
        <taxon>Eukaryota</taxon>
        <taxon>Rhodophyta</taxon>
        <taxon>Bangiophyceae</taxon>
        <taxon>Cyanidiales</taxon>
        <taxon>Cyanidiaceae</taxon>
        <taxon>Cyanidium</taxon>
    </lineage>
</organism>
<dbReference type="AlphaFoldDB" id="A0AAV9IY70"/>
<dbReference type="InterPro" id="IPR050767">
    <property type="entry name" value="Sel1_AlgK"/>
</dbReference>
<dbReference type="SUPFAM" id="SSF81901">
    <property type="entry name" value="HCP-like"/>
    <property type="match status" value="1"/>
</dbReference>
<dbReference type="Pfam" id="PF08238">
    <property type="entry name" value="Sel1"/>
    <property type="match status" value="7"/>
</dbReference>
<evidence type="ECO:0000256" key="2">
    <source>
        <dbReference type="SAM" id="MobiDB-lite"/>
    </source>
</evidence>
<reference evidence="3 4" key="1">
    <citation type="submission" date="2022-07" db="EMBL/GenBank/DDBJ databases">
        <title>Genome-wide signatures of adaptation to extreme environments.</title>
        <authorList>
            <person name="Cho C.H."/>
            <person name="Yoon H.S."/>
        </authorList>
    </citation>
    <scope>NUCLEOTIDE SEQUENCE [LARGE SCALE GENOMIC DNA]</scope>
    <source>
        <strain evidence="3 4">DBV 063 E5</strain>
    </source>
</reference>
<dbReference type="EMBL" id="JANCYW010000011">
    <property type="protein sequence ID" value="KAK4537237.1"/>
    <property type="molecule type" value="Genomic_DNA"/>
</dbReference>
<dbReference type="Gene3D" id="1.25.40.10">
    <property type="entry name" value="Tetratricopeptide repeat domain"/>
    <property type="match status" value="2"/>
</dbReference>
<sequence>MSTILRLRSGIAWQQLLHRVSRVAQRPPTATFAVPAGAVNGAGCWRRQGSAPGSRPRHRRCASTSGTASGTSSLSEPDAAPSTDNFDVSQFEELVTAGKRPAALAYAQRFVDASIIQPRDARFDACASLAALLCTESNAVPEAALARAESLVSEAAALGHARAQFVQGMVAQLRADQAEATAARAHLPRIDLLMSVSAVARTIVAELEALRGEAVNVKELVRRQNQRHQQPDTDGDVETPEQSHIRQLQRQAYDWFQKAVAAANLREAKTALGLCYLGGVGCEAADPETAERLFREAADAGEPDAHYNLGLLYSYRPTPDLRKAYHHMRHAAELGHAAAEFFLGHAYLAGDICIKPDTAESMRFLLRSAARGHPAAHYFLARIYCGDYVQFMYDGPVQADRAKFRRHLEAAVRAEHPEAMRFLAECIYKGEHGYGKDYHRALHLFFRAAQHHLQQREHHESGDALCSAAAMIFHGFGAPRDYQRAFIVYQAAMALGSTLAIRNLAAMHEAGHGTPANPKMAQHLMQVYQTLTTAEQETSPGG</sequence>
<dbReference type="Proteomes" id="UP001301350">
    <property type="component" value="Unassembled WGS sequence"/>
</dbReference>
<keyword evidence="4" id="KW-1185">Reference proteome</keyword>
<dbReference type="InterPro" id="IPR011990">
    <property type="entry name" value="TPR-like_helical_dom_sf"/>
</dbReference>
<dbReference type="GO" id="GO:0036503">
    <property type="term" value="P:ERAD pathway"/>
    <property type="evidence" value="ECO:0007669"/>
    <property type="project" value="TreeGrafter"/>
</dbReference>
<feature type="region of interest" description="Disordered" evidence="2">
    <location>
        <begin position="221"/>
        <end position="240"/>
    </location>
</feature>
<evidence type="ECO:0000313" key="3">
    <source>
        <dbReference type="EMBL" id="KAK4537237.1"/>
    </source>
</evidence>
<proteinExistence type="inferred from homology"/>
<gene>
    <name evidence="3" type="ORF">CDCA_CDCA11G3262</name>
</gene>
<feature type="region of interest" description="Disordered" evidence="2">
    <location>
        <begin position="45"/>
        <end position="84"/>
    </location>
</feature>
<accession>A0AAV9IY70</accession>
<name>A0AAV9IY70_CYACA</name>
<dbReference type="PANTHER" id="PTHR11102:SF147">
    <property type="entry name" value="SEL1L ADAPTOR SUBUNIT OF ERAD E3 UBIQUITIN LIGASE"/>
    <property type="match status" value="1"/>
</dbReference>